<dbReference type="Gene3D" id="3.30.750.24">
    <property type="entry name" value="STAS domain"/>
    <property type="match status" value="1"/>
</dbReference>
<name>A0ABW4GML6_9ACTN</name>
<feature type="compositionally biased region" description="Gly residues" evidence="1">
    <location>
        <begin position="181"/>
        <end position="195"/>
    </location>
</feature>
<organism evidence="3 4">
    <name type="scientific">Nonomuraea guangzhouensis</name>
    <dbReference type="NCBI Taxonomy" id="1291555"/>
    <lineage>
        <taxon>Bacteria</taxon>
        <taxon>Bacillati</taxon>
        <taxon>Actinomycetota</taxon>
        <taxon>Actinomycetes</taxon>
        <taxon>Streptosporangiales</taxon>
        <taxon>Streptosporangiaceae</taxon>
        <taxon>Nonomuraea</taxon>
    </lineage>
</organism>
<dbReference type="PANTHER" id="PTHR33495:SF2">
    <property type="entry name" value="ANTI-SIGMA FACTOR ANTAGONIST TM_1081-RELATED"/>
    <property type="match status" value="1"/>
</dbReference>
<feature type="domain" description="STAS" evidence="2">
    <location>
        <begin position="18"/>
        <end position="117"/>
    </location>
</feature>
<evidence type="ECO:0000256" key="1">
    <source>
        <dbReference type="SAM" id="MobiDB-lite"/>
    </source>
</evidence>
<dbReference type="RefSeq" id="WP_246653094.1">
    <property type="nucleotide sequence ID" value="NZ_JAHKRM010000024.1"/>
</dbReference>
<dbReference type="SUPFAM" id="SSF52091">
    <property type="entry name" value="SpoIIaa-like"/>
    <property type="match status" value="1"/>
</dbReference>
<protein>
    <submittedName>
        <fullName evidence="3">STAS domain-containing protein</fullName>
    </submittedName>
</protein>
<comment type="caution">
    <text evidence="3">The sequence shown here is derived from an EMBL/GenBank/DDBJ whole genome shotgun (WGS) entry which is preliminary data.</text>
</comment>
<dbReference type="PANTHER" id="PTHR33495">
    <property type="entry name" value="ANTI-SIGMA FACTOR ANTAGONIST TM_1081-RELATED-RELATED"/>
    <property type="match status" value="1"/>
</dbReference>
<evidence type="ECO:0000259" key="2">
    <source>
        <dbReference type="PROSITE" id="PS50801"/>
    </source>
</evidence>
<feature type="region of interest" description="Disordered" evidence="1">
    <location>
        <begin position="130"/>
        <end position="218"/>
    </location>
</feature>
<accession>A0ABW4GML6</accession>
<sequence>MSARSVRIDTIRHVYCTVLRASGELDHAGRARLSARIQEVWDWSDGPILVFDLADLVFYDSSLVGALAVALQRVRATRSGRIILANPPDRLVAVLERTGLLRYVEISGGVQETVAEIVLAAERRRREGAGGVPMGGRLGVGGVPEARSGADDASVKGRAGSGGASRAGPSGASRAGPGSASQGGSGGVSQAGSGGASADEGRDKRSSRTALPYLPYPR</sequence>
<dbReference type="EMBL" id="JBHUCM010000042">
    <property type="protein sequence ID" value="MFD1543820.1"/>
    <property type="molecule type" value="Genomic_DNA"/>
</dbReference>
<proteinExistence type="predicted"/>
<evidence type="ECO:0000313" key="4">
    <source>
        <dbReference type="Proteomes" id="UP001597097"/>
    </source>
</evidence>
<dbReference type="CDD" id="cd07043">
    <property type="entry name" value="STAS_anti-anti-sigma_factors"/>
    <property type="match status" value="1"/>
</dbReference>
<dbReference type="InterPro" id="IPR002645">
    <property type="entry name" value="STAS_dom"/>
</dbReference>
<reference evidence="4" key="1">
    <citation type="journal article" date="2019" name="Int. J. Syst. Evol. Microbiol.">
        <title>The Global Catalogue of Microorganisms (GCM) 10K type strain sequencing project: providing services to taxonomists for standard genome sequencing and annotation.</title>
        <authorList>
            <consortium name="The Broad Institute Genomics Platform"/>
            <consortium name="The Broad Institute Genome Sequencing Center for Infectious Disease"/>
            <person name="Wu L."/>
            <person name="Ma J."/>
        </authorList>
    </citation>
    <scope>NUCLEOTIDE SEQUENCE [LARGE SCALE GENOMIC DNA]</scope>
    <source>
        <strain evidence="4">CGMCC 1.15399</strain>
    </source>
</reference>
<feature type="compositionally biased region" description="Low complexity" evidence="1">
    <location>
        <begin position="166"/>
        <end position="180"/>
    </location>
</feature>
<keyword evidence="4" id="KW-1185">Reference proteome</keyword>
<evidence type="ECO:0000313" key="3">
    <source>
        <dbReference type="EMBL" id="MFD1543820.1"/>
    </source>
</evidence>
<gene>
    <name evidence="3" type="ORF">ACFSJ0_42730</name>
</gene>
<dbReference type="InterPro" id="IPR036513">
    <property type="entry name" value="STAS_dom_sf"/>
</dbReference>
<dbReference type="Proteomes" id="UP001597097">
    <property type="component" value="Unassembled WGS sequence"/>
</dbReference>
<dbReference type="PROSITE" id="PS50801">
    <property type="entry name" value="STAS"/>
    <property type="match status" value="1"/>
</dbReference>
<feature type="compositionally biased region" description="Gly residues" evidence="1">
    <location>
        <begin position="130"/>
        <end position="142"/>
    </location>
</feature>
<dbReference type="Pfam" id="PF01740">
    <property type="entry name" value="STAS"/>
    <property type="match status" value="1"/>
</dbReference>